<proteinExistence type="predicted"/>
<dbReference type="OrthoDB" id="1933187at2759"/>
<keyword evidence="3" id="KW-1185">Reference proteome</keyword>
<gene>
    <name evidence="2" type="ORF">E3N88_21397</name>
</gene>
<dbReference type="PANTHER" id="PTHR37238">
    <property type="entry name" value="OS05G0532500 PROTEIN"/>
    <property type="match status" value="1"/>
</dbReference>
<feature type="region of interest" description="Disordered" evidence="1">
    <location>
        <begin position="239"/>
        <end position="258"/>
    </location>
</feature>
<dbReference type="EMBL" id="SZYD01000011">
    <property type="protein sequence ID" value="KAD4889324.1"/>
    <property type="molecule type" value="Genomic_DNA"/>
</dbReference>
<dbReference type="PANTHER" id="PTHR37238:SF1">
    <property type="entry name" value="OS05G0532500 PROTEIN"/>
    <property type="match status" value="1"/>
</dbReference>
<organism evidence="2 3">
    <name type="scientific">Mikania micrantha</name>
    <name type="common">bitter vine</name>
    <dbReference type="NCBI Taxonomy" id="192012"/>
    <lineage>
        <taxon>Eukaryota</taxon>
        <taxon>Viridiplantae</taxon>
        <taxon>Streptophyta</taxon>
        <taxon>Embryophyta</taxon>
        <taxon>Tracheophyta</taxon>
        <taxon>Spermatophyta</taxon>
        <taxon>Magnoliopsida</taxon>
        <taxon>eudicotyledons</taxon>
        <taxon>Gunneridae</taxon>
        <taxon>Pentapetalae</taxon>
        <taxon>asterids</taxon>
        <taxon>campanulids</taxon>
        <taxon>Asterales</taxon>
        <taxon>Asteraceae</taxon>
        <taxon>Asteroideae</taxon>
        <taxon>Heliantheae alliance</taxon>
        <taxon>Eupatorieae</taxon>
        <taxon>Mikania</taxon>
    </lineage>
</organism>
<evidence type="ECO:0000256" key="1">
    <source>
        <dbReference type="SAM" id="MobiDB-lite"/>
    </source>
</evidence>
<comment type="caution">
    <text evidence="2">The sequence shown here is derived from an EMBL/GenBank/DDBJ whole genome shotgun (WGS) entry which is preliminary data.</text>
</comment>
<name>A0A5N6NK45_9ASTR</name>
<protein>
    <submittedName>
        <fullName evidence="2">Uncharacterized protein</fullName>
    </submittedName>
</protein>
<sequence length="414" mass="45239">MPITGGKSKSRTKRKPLRDVSNGGLKLTITKSVMKKFNPHTHQQEAAVTTCGGGGCSDSLDRLLLAHSDLSALIHQIDKLIVQALEKKVKNEKEIESFANVLQEMQNSLKPWVSRFQKILPVRVIESKNHLETRLAAMTITPSLKEETSKNLVSPYVDKFDFLVSPSPLVSWRADCAGDGGRNLFLLTPLPKRTPFSSRLKKSSKSVFDSNVTVRPVGPVANNSDINVFSSPEKVINGTKKRSTDLGGGGLGDSDPSSCQLPSGHLALKYPELFGIRSPCKMGNSRKVMEASPNWCMPMSPPKTCVLLEPSDDDQIKDVETTLRKTDGIPGVVSCKKVIDSTPMCKDLDTTVLKGKRAGENTLKKELWTRFEAATAHGVHLRSSFNQEQGNSSGTSKGFLDLLEEVSCDDTNFG</sequence>
<dbReference type="Proteomes" id="UP000326396">
    <property type="component" value="Linkage Group LG19"/>
</dbReference>
<dbReference type="AlphaFoldDB" id="A0A5N6NK45"/>
<evidence type="ECO:0000313" key="2">
    <source>
        <dbReference type="EMBL" id="KAD4889324.1"/>
    </source>
</evidence>
<accession>A0A5N6NK45</accession>
<evidence type="ECO:0000313" key="3">
    <source>
        <dbReference type="Proteomes" id="UP000326396"/>
    </source>
</evidence>
<feature type="region of interest" description="Disordered" evidence="1">
    <location>
        <begin position="1"/>
        <end position="21"/>
    </location>
</feature>
<reference evidence="2 3" key="1">
    <citation type="submission" date="2019-05" db="EMBL/GenBank/DDBJ databases">
        <title>Mikania micrantha, genome provides insights into the molecular mechanism of rapid growth.</title>
        <authorList>
            <person name="Liu B."/>
        </authorList>
    </citation>
    <scope>NUCLEOTIDE SEQUENCE [LARGE SCALE GENOMIC DNA]</scope>
    <source>
        <strain evidence="2">NLD-2019</strain>
        <tissue evidence="2">Leaf</tissue>
    </source>
</reference>